<feature type="compositionally biased region" description="Basic residues" evidence="4">
    <location>
        <begin position="543"/>
        <end position="554"/>
    </location>
</feature>
<dbReference type="Pfam" id="PF13921">
    <property type="entry name" value="Myb_DNA-bind_6"/>
    <property type="match status" value="1"/>
</dbReference>
<reference evidence="7" key="2">
    <citation type="journal article" date="2023" name="IMA Fungus">
        <title>Comparative genomic study of the Penicillium genus elucidates a diverse pangenome and 15 lateral gene transfer events.</title>
        <authorList>
            <person name="Petersen C."/>
            <person name="Sorensen T."/>
            <person name="Nielsen M.R."/>
            <person name="Sondergaard T.E."/>
            <person name="Sorensen J.L."/>
            <person name="Fitzpatrick D.A."/>
            <person name="Frisvad J.C."/>
            <person name="Nielsen K.L."/>
        </authorList>
    </citation>
    <scope>NUCLEOTIDE SEQUENCE</scope>
    <source>
        <strain evidence="7">IBT 15544</strain>
    </source>
</reference>
<comment type="caution">
    <text evidence="7">The sequence shown here is derived from an EMBL/GenBank/DDBJ whole genome shotgun (WGS) entry which is preliminary data.</text>
</comment>
<sequence>MDSVKKKKKSRKSKNKDRSSPPAPLNGIESARPRDEDQSRPSKRKHESDPERKKKKKKKHHAAKDELDDVSMAVAVNESELQANSQLETLAEPRQTGQNGVEKEAPATPTSQPQTPKCDYPTTGELNSKGVPRKLRGSRPGGKDNLKVGFFTPDEVEKVENFKIQFCTIHGIPSNAFNEMVQHSERGGADFPCPQSIATKHEFWSDIYSVLPDRDRRSLYRFMRRHFQVTGQKAHEWTAEQDDELVSLMKQYPAKYAYIGKILGRSDDDVTQRWKNRLEHREKMNHGAWDIDELQTFMKALQEIYEAHAIVTPASAGKDVYEMDEKMVGWGAVSNSMQNRRSRQQCADKWRKVRRNVLAMRANGNPDAFFDLEEAVRRSQERSAGKSQEFVTEDEADDVDDGPVAISTPTTDLKYGFVDQQKMMALASEAANDTPAKSSFSQRADVDMDSESIPETAFLTEKPDTPAAVHGLPTPSGPPTPLSAGNAQTREFNRMARIKEKIKAANKSNPSKKRRHSKVEPEPEPVSEASSRLKEQQSEKERKKEKKRRRKEKRRQRELEREREGEGEGEGERACIEPEVAETPAKESGTGDKAKKQKKHRKSRDVTDVVNAIAAATPEKKKKKHRKSDMGPGATVESPESLKKPKEKKKRRKKKNQESREENQERPTPSSRQSGAPSETDESSSDDGRHFKKEDS</sequence>
<feature type="compositionally biased region" description="Basic and acidic residues" evidence="4">
    <location>
        <begin position="491"/>
        <end position="503"/>
    </location>
</feature>
<dbReference type="GO" id="GO:0003700">
    <property type="term" value="F:DNA-binding transcription factor activity"/>
    <property type="evidence" value="ECO:0007669"/>
    <property type="project" value="TreeGrafter"/>
</dbReference>
<feature type="domain" description="HTH myb-type" evidence="6">
    <location>
        <begin position="237"/>
        <end position="282"/>
    </location>
</feature>
<evidence type="ECO:0000259" key="5">
    <source>
        <dbReference type="PROSITE" id="PS50090"/>
    </source>
</evidence>
<dbReference type="PROSITE" id="PS50090">
    <property type="entry name" value="MYB_LIKE"/>
    <property type="match status" value="2"/>
</dbReference>
<dbReference type="SMART" id="SM00717">
    <property type="entry name" value="SANT"/>
    <property type="match status" value="3"/>
</dbReference>
<feature type="compositionally biased region" description="Basic and acidic residues" evidence="4">
    <location>
        <begin position="31"/>
        <end position="52"/>
    </location>
</feature>
<evidence type="ECO:0000256" key="4">
    <source>
        <dbReference type="SAM" id="MobiDB-lite"/>
    </source>
</evidence>
<dbReference type="InterPro" id="IPR009057">
    <property type="entry name" value="Homeodomain-like_sf"/>
</dbReference>
<dbReference type="GO" id="GO:0005634">
    <property type="term" value="C:nucleus"/>
    <property type="evidence" value="ECO:0007669"/>
    <property type="project" value="UniProtKB-SubCell"/>
</dbReference>
<keyword evidence="3" id="KW-0539">Nucleus</keyword>
<evidence type="ECO:0000256" key="2">
    <source>
        <dbReference type="ARBA" id="ARBA00023125"/>
    </source>
</evidence>
<reference evidence="7" key="1">
    <citation type="submission" date="2022-12" db="EMBL/GenBank/DDBJ databases">
        <authorList>
            <person name="Petersen C."/>
        </authorList>
    </citation>
    <scope>NUCLEOTIDE SEQUENCE</scope>
    <source>
        <strain evidence="7">IBT 15544</strain>
    </source>
</reference>
<gene>
    <name evidence="7" type="ORF">N7498_003790</name>
</gene>
<dbReference type="InterPro" id="IPR001005">
    <property type="entry name" value="SANT/Myb"/>
</dbReference>
<feature type="domain" description="Myb-like" evidence="5">
    <location>
        <begin position="237"/>
        <end position="278"/>
    </location>
</feature>
<feature type="compositionally biased region" description="Basic residues" evidence="4">
    <location>
        <begin position="53"/>
        <end position="62"/>
    </location>
</feature>
<comment type="subcellular location">
    <subcellularLocation>
        <location evidence="1">Nucleus</location>
    </subcellularLocation>
</comment>
<dbReference type="InterPro" id="IPR017930">
    <property type="entry name" value="Myb_dom"/>
</dbReference>
<feature type="region of interest" description="Disordered" evidence="4">
    <location>
        <begin position="380"/>
        <end position="404"/>
    </location>
</feature>
<dbReference type="PROSITE" id="PS51294">
    <property type="entry name" value="HTH_MYB"/>
    <property type="match status" value="1"/>
</dbReference>
<feature type="compositionally biased region" description="Basic and acidic residues" evidence="4">
    <location>
        <begin position="686"/>
        <end position="696"/>
    </location>
</feature>
<dbReference type="GO" id="GO:0000976">
    <property type="term" value="F:transcription cis-regulatory region binding"/>
    <property type="evidence" value="ECO:0007669"/>
    <property type="project" value="TreeGrafter"/>
</dbReference>
<feature type="compositionally biased region" description="Basic and acidic residues" evidence="4">
    <location>
        <begin position="555"/>
        <end position="576"/>
    </location>
</feature>
<name>A0A9W9N2S1_9EURO</name>
<dbReference type="RefSeq" id="XP_058310314.1">
    <property type="nucleotide sequence ID" value="XM_058450852.1"/>
</dbReference>
<dbReference type="AlphaFoldDB" id="A0A9W9N2S1"/>
<dbReference type="EMBL" id="JAPQKR010000008">
    <property type="protein sequence ID" value="KAJ5212144.1"/>
    <property type="molecule type" value="Genomic_DNA"/>
</dbReference>
<dbReference type="Gene3D" id="1.10.10.60">
    <property type="entry name" value="Homeodomain-like"/>
    <property type="match status" value="1"/>
</dbReference>
<evidence type="ECO:0000259" key="6">
    <source>
        <dbReference type="PROSITE" id="PS51294"/>
    </source>
</evidence>
<keyword evidence="8" id="KW-1185">Reference proteome</keyword>
<evidence type="ECO:0000256" key="3">
    <source>
        <dbReference type="ARBA" id="ARBA00023242"/>
    </source>
</evidence>
<evidence type="ECO:0000313" key="8">
    <source>
        <dbReference type="Proteomes" id="UP001150904"/>
    </source>
</evidence>
<dbReference type="PANTHER" id="PTHR46380:SF2">
    <property type="entry name" value="CYCLIN-D-BINDING MYB-LIKE TRANSCRIPTION FACTOR 1"/>
    <property type="match status" value="1"/>
</dbReference>
<feature type="compositionally biased region" description="Polar residues" evidence="4">
    <location>
        <begin position="668"/>
        <end position="677"/>
    </location>
</feature>
<dbReference type="PANTHER" id="PTHR46380">
    <property type="entry name" value="CYCLIN-D-BINDING MYB-LIKE TRANSCRIPTION FACTOR 1"/>
    <property type="match status" value="1"/>
</dbReference>
<evidence type="ECO:0000313" key="7">
    <source>
        <dbReference type="EMBL" id="KAJ5212144.1"/>
    </source>
</evidence>
<protein>
    <recommendedName>
        <fullName evidence="9">Myb-like domain-containing protein</fullName>
    </recommendedName>
</protein>
<feature type="region of interest" description="Disordered" evidence="4">
    <location>
        <begin position="429"/>
        <end position="696"/>
    </location>
</feature>
<feature type="compositionally biased region" description="Low complexity" evidence="4">
    <location>
        <begin position="106"/>
        <end position="116"/>
    </location>
</feature>
<feature type="compositionally biased region" description="Polar residues" evidence="4">
    <location>
        <begin position="79"/>
        <end position="88"/>
    </location>
</feature>
<dbReference type="GeneID" id="83178153"/>
<feature type="domain" description="Myb-like" evidence="5">
    <location>
        <begin position="281"/>
        <end position="354"/>
    </location>
</feature>
<feature type="compositionally biased region" description="Basic and acidic residues" evidence="4">
    <location>
        <begin position="656"/>
        <end position="665"/>
    </location>
</feature>
<dbReference type="InterPro" id="IPR051651">
    <property type="entry name" value="DMTF1_DNA-bind_reg"/>
</dbReference>
<dbReference type="SUPFAM" id="SSF46689">
    <property type="entry name" value="Homeodomain-like"/>
    <property type="match status" value="1"/>
</dbReference>
<evidence type="ECO:0000256" key="1">
    <source>
        <dbReference type="ARBA" id="ARBA00004123"/>
    </source>
</evidence>
<accession>A0A9W9N2S1</accession>
<keyword evidence="2" id="KW-0238">DNA-binding</keyword>
<feature type="compositionally biased region" description="Basic residues" evidence="4">
    <location>
        <begin position="1"/>
        <end position="15"/>
    </location>
</feature>
<feature type="region of interest" description="Disordered" evidence="4">
    <location>
        <begin position="1"/>
        <end position="141"/>
    </location>
</feature>
<feature type="compositionally biased region" description="Acidic residues" evidence="4">
    <location>
        <begin position="391"/>
        <end position="401"/>
    </location>
</feature>
<dbReference type="Proteomes" id="UP001150904">
    <property type="component" value="Unassembled WGS sequence"/>
</dbReference>
<feature type="compositionally biased region" description="Basic and acidic residues" evidence="4">
    <location>
        <begin position="531"/>
        <end position="542"/>
    </location>
</feature>
<feature type="compositionally biased region" description="Basic residues" evidence="4">
    <location>
        <begin position="645"/>
        <end position="655"/>
    </location>
</feature>
<proteinExistence type="predicted"/>
<dbReference type="OrthoDB" id="39591at2759"/>
<organism evidence="7 8">
    <name type="scientific">Penicillium cinerascens</name>
    <dbReference type="NCBI Taxonomy" id="70096"/>
    <lineage>
        <taxon>Eukaryota</taxon>
        <taxon>Fungi</taxon>
        <taxon>Dikarya</taxon>
        <taxon>Ascomycota</taxon>
        <taxon>Pezizomycotina</taxon>
        <taxon>Eurotiomycetes</taxon>
        <taxon>Eurotiomycetidae</taxon>
        <taxon>Eurotiales</taxon>
        <taxon>Aspergillaceae</taxon>
        <taxon>Penicillium</taxon>
    </lineage>
</organism>
<evidence type="ECO:0008006" key="9">
    <source>
        <dbReference type="Google" id="ProtNLM"/>
    </source>
</evidence>